<dbReference type="EMBL" id="SODU01000002">
    <property type="protein sequence ID" value="TDW90531.1"/>
    <property type="molecule type" value="Genomic_DNA"/>
</dbReference>
<feature type="region of interest" description="Disordered" evidence="1">
    <location>
        <begin position="104"/>
        <end position="129"/>
    </location>
</feature>
<feature type="domain" description="VOC" evidence="2">
    <location>
        <begin position="18"/>
        <end position="140"/>
    </location>
</feature>
<organism evidence="3 4">
    <name type="scientific">Kribbella pratensis</name>
    <dbReference type="NCBI Taxonomy" id="2512112"/>
    <lineage>
        <taxon>Bacteria</taxon>
        <taxon>Bacillati</taxon>
        <taxon>Actinomycetota</taxon>
        <taxon>Actinomycetes</taxon>
        <taxon>Propionibacteriales</taxon>
        <taxon>Kribbellaceae</taxon>
        <taxon>Kribbella</taxon>
    </lineage>
</organism>
<reference evidence="3 4" key="1">
    <citation type="submission" date="2019-03" db="EMBL/GenBank/DDBJ databases">
        <title>Genomic Encyclopedia of Type Strains, Phase III (KMG-III): the genomes of soil and plant-associated and newly described type strains.</title>
        <authorList>
            <person name="Whitman W."/>
        </authorList>
    </citation>
    <scope>NUCLEOTIDE SEQUENCE [LARGE SCALE GENOMIC DNA]</scope>
    <source>
        <strain evidence="3 4">VKMAc-2574</strain>
    </source>
</reference>
<sequence length="163" mass="17418">MRVPTSKAMDQLGGFDMKVEVVVVPVSDVDRAKAFYQRLGWRLDVTPPGVVQFTPPGSWCSVQFGPNLSAAAPGSAKAYLVVADIIASRNALIAAGVEVDEIFHTGPDGPSSGPDPERRTYRSRATFSDPDGNIWLLQEVTARLPGRVDTASTSYSPANDLPS</sequence>
<name>A0ABY2FGM8_9ACTN</name>
<comment type="caution">
    <text evidence="3">The sequence shown here is derived from an EMBL/GenBank/DDBJ whole genome shotgun (WGS) entry which is preliminary data.</text>
</comment>
<accession>A0ABY2FGM8</accession>
<evidence type="ECO:0000313" key="4">
    <source>
        <dbReference type="Proteomes" id="UP000295060"/>
    </source>
</evidence>
<dbReference type="Pfam" id="PF00903">
    <property type="entry name" value="Glyoxalase"/>
    <property type="match status" value="1"/>
</dbReference>
<dbReference type="InterPro" id="IPR029068">
    <property type="entry name" value="Glyas_Bleomycin-R_OHBP_Dase"/>
</dbReference>
<dbReference type="Gene3D" id="3.10.180.10">
    <property type="entry name" value="2,3-Dihydroxybiphenyl 1,2-Dioxygenase, domain 1"/>
    <property type="match status" value="1"/>
</dbReference>
<dbReference type="InterPro" id="IPR004360">
    <property type="entry name" value="Glyas_Fos-R_dOase_dom"/>
</dbReference>
<dbReference type="Proteomes" id="UP000295060">
    <property type="component" value="Unassembled WGS sequence"/>
</dbReference>
<protein>
    <submittedName>
        <fullName evidence="3">Catechol 2,3-dioxygenase-like lactoylglutathione lyase family enzyme</fullName>
    </submittedName>
</protein>
<dbReference type="RefSeq" id="WP_238175471.1">
    <property type="nucleotide sequence ID" value="NZ_SODU01000002.1"/>
</dbReference>
<evidence type="ECO:0000313" key="3">
    <source>
        <dbReference type="EMBL" id="TDW90531.1"/>
    </source>
</evidence>
<keyword evidence="4" id="KW-1185">Reference proteome</keyword>
<evidence type="ECO:0000259" key="2">
    <source>
        <dbReference type="PROSITE" id="PS51819"/>
    </source>
</evidence>
<dbReference type="SUPFAM" id="SSF54593">
    <property type="entry name" value="Glyoxalase/Bleomycin resistance protein/Dihydroxybiphenyl dioxygenase"/>
    <property type="match status" value="1"/>
</dbReference>
<gene>
    <name evidence="3" type="ORF">EV137_4351</name>
</gene>
<dbReference type="PROSITE" id="PS51819">
    <property type="entry name" value="VOC"/>
    <property type="match status" value="1"/>
</dbReference>
<evidence type="ECO:0000256" key="1">
    <source>
        <dbReference type="SAM" id="MobiDB-lite"/>
    </source>
</evidence>
<proteinExistence type="predicted"/>
<dbReference type="InterPro" id="IPR037523">
    <property type="entry name" value="VOC_core"/>
</dbReference>